<dbReference type="AlphaFoldDB" id="A0A3N4YVB1"/>
<evidence type="ECO:0000313" key="3">
    <source>
        <dbReference type="Proteomes" id="UP000280501"/>
    </source>
</evidence>
<proteinExistence type="predicted"/>
<name>A0A3N4YVB1_9MICO</name>
<organism evidence="2 3">
    <name type="scientific">Myceligenerans xiligouense</name>
    <dbReference type="NCBI Taxonomy" id="253184"/>
    <lineage>
        <taxon>Bacteria</taxon>
        <taxon>Bacillati</taxon>
        <taxon>Actinomycetota</taxon>
        <taxon>Actinomycetes</taxon>
        <taxon>Micrococcales</taxon>
        <taxon>Promicromonosporaceae</taxon>
        <taxon>Myceligenerans</taxon>
    </lineage>
</organism>
<evidence type="ECO:0000313" key="2">
    <source>
        <dbReference type="EMBL" id="RPF23426.1"/>
    </source>
</evidence>
<protein>
    <submittedName>
        <fullName evidence="2">Uncharacterized protein</fullName>
    </submittedName>
</protein>
<sequence>MFGLGRKQNANEAADEAVRALEVASEALARAKDAMEAAEVTEFRDLRDGTLHARTQVEVLRTLAGKIADRLDEQQARGER</sequence>
<gene>
    <name evidence="2" type="ORF">EDD34_4113</name>
</gene>
<dbReference type="EMBL" id="RKQZ01000001">
    <property type="protein sequence ID" value="RPF23426.1"/>
    <property type="molecule type" value="Genomic_DNA"/>
</dbReference>
<dbReference type="Proteomes" id="UP000280501">
    <property type="component" value="Unassembled WGS sequence"/>
</dbReference>
<reference evidence="2 3" key="1">
    <citation type="submission" date="2018-11" db="EMBL/GenBank/DDBJ databases">
        <title>Sequencing the genomes of 1000 actinobacteria strains.</title>
        <authorList>
            <person name="Klenk H.-P."/>
        </authorList>
    </citation>
    <scope>NUCLEOTIDE SEQUENCE [LARGE SCALE GENOMIC DNA]</scope>
    <source>
        <strain evidence="2 3">DSM 15700</strain>
    </source>
</reference>
<keyword evidence="3" id="KW-1185">Reference proteome</keyword>
<evidence type="ECO:0000256" key="1">
    <source>
        <dbReference type="SAM" id="Coils"/>
    </source>
</evidence>
<feature type="coiled-coil region" evidence="1">
    <location>
        <begin position="7"/>
        <end position="41"/>
    </location>
</feature>
<dbReference type="RefSeq" id="WP_170177142.1">
    <property type="nucleotide sequence ID" value="NZ_RKQZ01000001.1"/>
</dbReference>
<comment type="caution">
    <text evidence="2">The sequence shown here is derived from an EMBL/GenBank/DDBJ whole genome shotgun (WGS) entry which is preliminary data.</text>
</comment>
<keyword evidence="1" id="KW-0175">Coiled coil</keyword>
<accession>A0A3N4YVB1</accession>